<evidence type="ECO:0000256" key="5">
    <source>
        <dbReference type="ARBA" id="ARBA00022630"/>
    </source>
</evidence>
<dbReference type="InterPro" id="IPR000674">
    <property type="entry name" value="Ald_Oxase/Xan_DH_a/b"/>
</dbReference>
<comment type="cofactor">
    <cofactor evidence="1">
        <name>Mo-molybdopterin</name>
        <dbReference type="ChEBI" id="CHEBI:71302"/>
    </cofactor>
</comment>
<evidence type="ECO:0000313" key="13">
    <source>
        <dbReference type="EMBL" id="MCY1074470.1"/>
    </source>
</evidence>
<reference evidence="13 14" key="1">
    <citation type="submission" date="2022-11" db="EMBL/GenBank/DDBJ databases">
        <title>Minimal conservation of predation-associated metabolite biosynthetic gene clusters underscores biosynthetic potential of Myxococcota including descriptions for ten novel species: Archangium lansinium sp. nov., Myxococcus landrumus sp. nov., Nannocystis bai.</title>
        <authorList>
            <person name="Ahearne A."/>
            <person name="Stevens C."/>
            <person name="Phillips K."/>
        </authorList>
    </citation>
    <scope>NUCLEOTIDE SEQUENCE [LARGE SCALE GENOMIC DNA]</scope>
    <source>
        <strain evidence="13 14">MIWBW</strain>
    </source>
</reference>
<dbReference type="PANTHER" id="PTHR11908:SF132">
    <property type="entry name" value="ALDEHYDE OXIDASE 1-RELATED"/>
    <property type="match status" value="1"/>
</dbReference>
<dbReference type="Pfam" id="PF01799">
    <property type="entry name" value="Fer2_2"/>
    <property type="match status" value="1"/>
</dbReference>
<dbReference type="Gene3D" id="3.90.1170.50">
    <property type="entry name" value="Aldehyde oxidase/xanthine dehydrogenase, a/b hammerhead"/>
    <property type="match status" value="1"/>
</dbReference>
<keyword evidence="8" id="KW-0560">Oxidoreductase</keyword>
<keyword evidence="5" id="KW-0285">Flavoprotein</keyword>
<dbReference type="Pfam" id="PF00941">
    <property type="entry name" value="FAD_binding_5"/>
    <property type="match status" value="1"/>
</dbReference>
<dbReference type="InterPro" id="IPR008274">
    <property type="entry name" value="AldOxase/xan_DH_MoCoBD1"/>
</dbReference>
<dbReference type="InterPro" id="IPR001041">
    <property type="entry name" value="2Fe-2S_ferredoxin-type"/>
</dbReference>
<dbReference type="Gene3D" id="3.30.390.50">
    <property type="entry name" value="CO dehydrogenase flavoprotein, C-terminal domain"/>
    <property type="match status" value="1"/>
</dbReference>
<comment type="similarity">
    <text evidence="3">Belongs to the xanthine dehydrogenase family.</text>
</comment>
<dbReference type="SUPFAM" id="SSF54665">
    <property type="entry name" value="CO dehydrogenase molybdoprotein N-domain-like"/>
    <property type="match status" value="1"/>
</dbReference>
<comment type="caution">
    <text evidence="13">The sequence shown here is derived from an EMBL/GenBank/DDBJ whole genome shotgun (WGS) entry which is preliminary data.</text>
</comment>
<evidence type="ECO:0000256" key="10">
    <source>
        <dbReference type="SAM" id="MobiDB-lite"/>
    </source>
</evidence>
<dbReference type="RefSeq" id="WP_267533433.1">
    <property type="nucleotide sequence ID" value="NZ_JAPNKA010000001.1"/>
</dbReference>
<dbReference type="Gene3D" id="3.10.20.30">
    <property type="match status" value="1"/>
</dbReference>
<evidence type="ECO:0000259" key="12">
    <source>
        <dbReference type="PROSITE" id="PS51387"/>
    </source>
</evidence>
<proteinExistence type="inferred from homology"/>
<dbReference type="Gene3D" id="3.30.365.10">
    <property type="entry name" value="Aldehyde oxidase/xanthine dehydrogenase, molybdopterin binding domain"/>
    <property type="match status" value="4"/>
</dbReference>
<dbReference type="PROSITE" id="PS51085">
    <property type="entry name" value="2FE2S_FER_2"/>
    <property type="match status" value="1"/>
</dbReference>
<evidence type="ECO:0000256" key="8">
    <source>
        <dbReference type="ARBA" id="ARBA00023002"/>
    </source>
</evidence>
<feature type="region of interest" description="Disordered" evidence="10">
    <location>
        <begin position="1211"/>
        <end position="1230"/>
    </location>
</feature>
<dbReference type="SUPFAM" id="SSF54292">
    <property type="entry name" value="2Fe-2S ferredoxin-like"/>
    <property type="match status" value="1"/>
</dbReference>
<dbReference type="InterPro" id="IPR036318">
    <property type="entry name" value="FAD-bd_PCMH-like_sf"/>
</dbReference>
<dbReference type="InterPro" id="IPR036856">
    <property type="entry name" value="Ald_Oxase/Xan_DH_a/b_sf"/>
</dbReference>
<name>A0ABT3ZYJ6_9BACT</name>
<gene>
    <name evidence="13" type="ORF">OV287_08215</name>
</gene>
<dbReference type="Pfam" id="PF20256">
    <property type="entry name" value="MoCoBD_2"/>
    <property type="match status" value="1"/>
</dbReference>
<dbReference type="Gene3D" id="3.30.465.10">
    <property type="match status" value="1"/>
</dbReference>
<dbReference type="PIRSF" id="PIRSF000127">
    <property type="entry name" value="Xanthine_DH"/>
    <property type="match status" value="1"/>
</dbReference>
<dbReference type="SUPFAM" id="SSF55447">
    <property type="entry name" value="CO dehydrogenase flavoprotein C-terminal domain-like"/>
    <property type="match status" value="1"/>
</dbReference>
<evidence type="ECO:0000256" key="1">
    <source>
        <dbReference type="ARBA" id="ARBA00001924"/>
    </source>
</evidence>
<feature type="domain" description="FAD-binding PCMH-type" evidence="12">
    <location>
        <begin position="282"/>
        <end position="508"/>
    </location>
</feature>
<dbReference type="InterPro" id="IPR036884">
    <property type="entry name" value="2Fe-2S-bd_dom_sf"/>
</dbReference>
<evidence type="ECO:0000256" key="7">
    <source>
        <dbReference type="ARBA" id="ARBA00022827"/>
    </source>
</evidence>
<keyword evidence="4" id="KW-0500">Molybdenum</keyword>
<organism evidence="13 14">
    <name type="scientific">Archangium lansingense</name>
    <dbReference type="NCBI Taxonomy" id="2995310"/>
    <lineage>
        <taxon>Bacteria</taxon>
        <taxon>Pseudomonadati</taxon>
        <taxon>Myxococcota</taxon>
        <taxon>Myxococcia</taxon>
        <taxon>Myxococcales</taxon>
        <taxon>Cystobacterineae</taxon>
        <taxon>Archangiaceae</taxon>
        <taxon>Archangium</taxon>
    </lineage>
</organism>
<dbReference type="Pfam" id="PF02738">
    <property type="entry name" value="MoCoBD_1"/>
    <property type="match status" value="1"/>
</dbReference>
<feature type="domain" description="2Fe-2S ferredoxin-type" evidence="11">
    <location>
        <begin position="3"/>
        <end position="91"/>
    </location>
</feature>
<dbReference type="PANTHER" id="PTHR11908">
    <property type="entry name" value="XANTHINE DEHYDROGENASE"/>
    <property type="match status" value="1"/>
</dbReference>
<protein>
    <submittedName>
        <fullName evidence="13">Molybdopterin-dependent oxidoreductase</fullName>
    </submittedName>
</protein>
<keyword evidence="7" id="KW-0274">FAD</keyword>
<dbReference type="PROSITE" id="PS00197">
    <property type="entry name" value="2FE2S_FER_1"/>
    <property type="match status" value="1"/>
</dbReference>
<dbReference type="SMART" id="SM01092">
    <property type="entry name" value="CO_deh_flav_C"/>
    <property type="match status" value="1"/>
</dbReference>
<feature type="compositionally biased region" description="Polar residues" evidence="10">
    <location>
        <begin position="1214"/>
        <end position="1230"/>
    </location>
</feature>
<dbReference type="InterPro" id="IPR016169">
    <property type="entry name" value="FAD-bd_PCMH_sub2"/>
</dbReference>
<evidence type="ECO:0000256" key="9">
    <source>
        <dbReference type="ARBA" id="ARBA00023004"/>
    </source>
</evidence>
<keyword evidence="14" id="KW-1185">Reference proteome</keyword>
<dbReference type="InterPro" id="IPR012675">
    <property type="entry name" value="Beta-grasp_dom_sf"/>
</dbReference>
<dbReference type="InterPro" id="IPR046867">
    <property type="entry name" value="AldOxase/xan_DH_MoCoBD2"/>
</dbReference>
<comment type="cofactor">
    <cofactor evidence="2">
        <name>FAD</name>
        <dbReference type="ChEBI" id="CHEBI:57692"/>
    </cofactor>
</comment>
<evidence type="ECO:0000256" key="6">
    <source>
        <dbReference type="ARBA" id="ARBA00022723"/>
    </source>
</evidence>
<dbReference type="InterPro" id="IPR002346">
    <property type="entry name" value="Mopterin_DH_FAD-bd"/>
</dbReference>
<accession>A0ABT3ZYJ6</accession>
<dbReference type="SUPFAM" id="SSF56176">
    <property type="entry name" value="FAD-binding/transporter-associated domain-like"/>
    <property type="match status" value="1"/>
</dbReference>
<dbReference type="SUPFAM" id="SSF56003">
    <property type="entry name" value="Molybdenum cofactor-binding domain"/>
    <property type="match status" value="1"/>
</dbReference>
<dbReference type="InterPro" id="IPR005107">
    <property type="entry name" value="CO_DH_flav_C"/>
</dbReference>
<dbReference type="SUPFAM" id="SSF47741">
    <property type="entry name" value="CO dehydrogenase ISP C-domain like"/>
    <property type="match status" value="1"/>
</dbReference>
<dbReference type="InterPro" id="IPR016166">
    <property type="entry name" value="FAD-bd_PCMH"/>
</dbReference>
<keyword evidence="9" id="KW-0408">Iron</keyword>
<dbReference type="Gene3D" id="1.10.150.120">
    <property type="entry name" value="[2Fe-2S]-binding domain"/>
    <property type="match status" value="1"/>
</dbReference>
<evidence type="ECO:0000256" key="2">
    <source>
        <dbReference type="ARBA" id="ARBA00001974"/>
    </source>
</evidence>
<dbReference type="Pfam" id="PF03450">
    <property type="entry name" value="CO_deh_flav_C"/>
    <property type="match status" value="1"/>
</dbReference>
<dbReference type="PROSITE" id="PS51387">
    <property type="entry name" value="FAD_PCMH"/>
    <property type="match status" value="1"/>
</dbReference>
<sequence length="1527" mass="166379">MSNPVSFFLNGQAVTIEDPSPDLLLIDFLRSPEVGLAGPKKPCGQGGCGGCTVILSHWNEDEGQAEHRAINSCLRPVCSLGGLVVTTVEGTGAARRPNPEHLTHSLTFGRSAAPPQTPPPAVLEAQHQAEAKRMAVLKKAGAAVATAASPSVRLRDEMADHPSELSHEGMNPVAHRLAMNNGTQCGYCTVGFVMNMSEFIANNPRATKREIEDALDGNLCRCTGYRSILTGMKTFASNWTAEDEKNRMKCLPDDEALSQKPASSVVIPFPPEAQTPAQGVSVDDGQRIWRTPATLAELAQLMREHRGSRLRLVYANTSYGIYPEEYLAAQVLLDIRLIPELNAAPVVTEEGLRIGAGITYSELLTVLESVMRERGELSAGPDNELQYKATTRLGAAHFMARRTAGRIVRNAASLGGNSMLVLKHITGKSEPFPSDIFSALAAIEAEVEYLDTRSTKDSSLRRSTVEKLVALVQEEPELIDALVLVAYHLPYGSSGEVVLPQKVALREVNAHSIVNATSRFGLSDDFTVETAVLVFGGIAPFPWRARQTEEKLLGKRLALTDMPELASVLEKEVRAELQRWAERMKGLPTEGFTNEYRVQLAISFLYKAVVNALVERHAPVPEPVRSSGEITWGRWPVSDGKQSYKSQSFKKPVSQPYIKYMAMEQASGQIHYAHELPVPPLTVNAAFVQSRRALASWNFVIPGQNGAVSAGALREHLSEYSASFVDLITSENIKDGGINLQGMGSDQPLFAVKQVEYVGQSLALVSADTEQEAFRLADYVTSQCVAYGPVEVSECSPAWWSKPVLGLDEAIRLNSIFPDWPSAAPFISHIWKITRPGSRFDWANVGKDPLDKSIVNRKAVLDGVPCQVVEGTQATGGQVHFYMEPQAAVAEPADGRRLIMRPSTQSPMEMHQTVASALGVQHNRIDVQVPPVGGGFGGKTEQARFVVGAAAVAAHAMKRPVRLTLTREQDTAMIGKRHAYYGQYQVAIDRGELNPADRGLIRGFLNRMWGDGGAFYDCSFIVSNCIQTRADNAYRIPNFENQIDVCRTNTAPSTAFRSFGDVQAKVITESALDDAAFSVGMTAEEVREKNLYVRGDVTPFGQALSYCYIRQVWDYLKQVCKYEQKRQEVEAFNAANRWRKRGLAMLPVKYGSGYNLAQLEQATAVVSIFQADGSIVIHQGGVEMGQGLLTLVRQIAAYILNVPMEMIHVEGPRTSVTPNPSSTGGSTGTAYNGEAVKRVCEQLRGRLAEFAYSMRDENGGDWCTANGIDFWNFSETGWNTEVTINGQKSLIWQKLVQLAYSKRIGLVASFTAPIPGGTTPMPALTFKTHEQQPVIPGYTSDPNFSGGGFDSFVGFTYSAACSVTEVDVLTGEVKVISSDIVYDMGWSLNPAIDIGQVEGAFVQGLGYVLSEKLEFEQDGEDVGRLNTLNTWRYKPPAVTSIPLEMNVHLFPRDLAGVPISPTDGVLSSKEVGEPPLVLATSAFLATKAAIRASRLERGLAGLFRFDAPATVQQVRTACEVSAKDLAL</sequence>
<dbReference type="InterPro" id="IPR002888">
    <property type="entry name" value="2Fe-2S-bd"/>
</dbReference>
<dbReference type="InterPro" id="IPR006058">
    <property type="entry name" value="2Fe2S_fd_BS"/>
</dbReference>
<dbReference type="InterPro" id="IPR036683">
    <property type="entry name" value="CO_DH_flav_C_dom_sf"/>
</dbReference>
<evidence type="ECO:0000256" key="4">
    <source>
        <dbReference type="ARBA" id="ARBA00022505"/>
    </source>
</evidence>
<keyword evidence="6" id="KW-0479">Metal-binding</keyword>
<dbReference type="InterPro" id="IPR036010">
    <property type="entry name" value="2Fe-2S_ferredoxin-like_sf"/>
</dbReference>
<dbReference type="InterPro" id="IPR037165">
    <property type="entry name" value="AldOxase/xan_DH_Mopterin-bd_sf"/>
</dbReference>
<evidence type="ECO:0000259" key="11">
    <source>
        <dbReference type="PROSITE" id="PS51085"/>
    </source>
</evidence>
<dbReference type="EMBL" id="JAPNKA010000001">
    <property type="protein sequence ID" value="MCY1074470.1"/>
    <property type="molecule type" value="Genomic_DNA"/>
</dbReference>
<evidence type="ECO:0000256" key="3">
    <source>
        <dbReference type="ARBA" id="ARBA00006849"/>
    </source>
</evidence>
<dbReference type="Pfam" id="PF00111">
    <property type="entry name" value="Fer2"/>
    <property type="match status" value="1"/>
</dbReference>
<dbReference type="SMART" id="SM01008">
    <property type="entry name" value="Ald_Xan_dh_C"/>
    <property type="match status" value="1"/>
</dbReference>
<dbReference type="InterPro" id="IPR016208">
    <property type="entry name" value="Ald_Oxase/xanthine_DH-like"/>
</dbReference>
<dbReference type="Proteomes" id="UP001207654">
    <property type="component" value="Unassembled WGS sequence"/>
</dbReference>
<evidence type="ECO:0000313" key="14">
    <source>
        <dbReference type="Proteomes" id="UP001207654"/>
    </source>
</evidence>